<keyword evidence="8" id="KW-0040">ANK repeat</keyword>
<proteinExistence type="inferred from homology"/>
<dbReference type="GO" id="GO:1903565">
    <property type="term" value="P:negative regulation of protein localization to cilium"/>
    <property type="evidence" value="ECO:0007669"/>
    <property type="project" value="TreeGrafter"/>
</dbReference>
<accession>A0A8K1F9M6</accession>
<dbReference type="Gene3D" id="1.25.40.20">
    <property type="entry name" value="Ankyrin repeat-containing domain"/>
    <property type="match status" value="1"/>
</dbReference>
<comment type="caution">
    <text evidence="10">The sequence shown here is derived from an EMBL/GenBank/DDBJ whole genome shotgun (WGS) entry which is preliminary data.</text>
</comment>
<organism evidence="10 11">
    <name type="scientific">Pythium oligandrum</name>
    <name type="common">Mycoparasitic fungus</name>
    <dbReference type="NCBI Taxonomy" id="41045"/>
    <lineage>
        <taxon>Eukaryota</taxon>
        <taxon>Sar</taxon>
        <taxon>Stramenopiles</taxon>
        <taxon>Oomycota</taxon>
        <taxon>Peronosporomycetes</taxon>
        <taxon>Pythiales</taxon>
        <taxon>Pythiaceae</taxon>
        <taxon>Pythium</taxon>
    </lineage>
</organism>
<dbReference type="InterPro" id="IPR036770">
    <property type="entry name" value="Ankyrin_rpt-contain_sf"/>
</dbReference>
<keyword evidence="11" id="KW-1185">Reference proteome</keyword>
<feature type="compositionally biased region" description="Polar residues" evidence="9">
    <location>
        <begin position="380"/>
        <end position="390"/>
    </location>
</feature>
<evidence type="ECO:0000256" key="4">
    <source>
        <dbReference type="ARBA" id="ARBA00022490"/>
    </source>
</evidence>
<dbReference type="GO" id="GO:0005737">
    <property type="term" value="C:cytoplasm"/>
    <property type="evidence" value="ECO:0007669"/>
    <property type="project" value="UniProtKB-SubCell"/>
</dbReference>
<feature type="compositionally biased region" description="Low complexity" evidence="9">
    <location>
        <begin position="292"/>
        <end position="309"/>
    </location>
</feature>
<dbReference type="PROSITE" id="PS50088">
    <property type="entry name" value="ANK_REPEAT"/>
    <property type="match status" value="1"/>
</dbReference>
<comment type="similarity">
    <text evidence="2">Belongs to the LZTFL1 family.</text>
</comment>
<gene>
    <name evidence="10" type="ORF">Poli38472_013271</name>
</gene>
<keyword evidence="5" id="KW-0175">Coiled coil</keyword>
<feature type="region of interest" description="Disordered" evidence="9">
    <location>
        <begin position="371"/>
        <end position="430"/>
    </location>
</feature>
<dbReference type="OrthoDB" id="313412at2759"/>
<dbReference type="Pfam" id="PF12796">
    <property type="entry name" value="Ank_2"/>
    <property type="match status" value="1"/>
</dbReference>
<sequence length="430" mass="49319">MGAAASDYFTSYADVQYGYLDAELATENLHMLAARGDYHRVSVRMKKGMDPNGRVFFDDDAYEREDTVMICAARGDMRRKGRKRHIKTLEVLRRFGGDVSLYNTLEQTALYVACERDLFRVAQWLIDHGADVNKCSKAGVSPLLCAYRNANAELVALLLDRGARAIDPPKSFSALQITKFLKFFRSRLRTHLENVDAEFEDTRSDRLSSDDVYSQKDVKDVISSLCYAVKANIRGELQDTINMMALLLRQIFSEAEHCRLTLELDIGQVEDKELLERVEKLSVAEWADEENSAASKASKKASASVSPSKLQQQMAKEQEERERAFRDREKQHEEEICAALHTSKSQQEEHAKEVKRLQRKLQDARDTIEELEQKVEDASQHVSQTTQFQSMKKMVTQKNQQLQDLRRRLQRYEPDVDDGETKDADDDDDN</sequence>
<dbReference type="PANTHER" id="PTHR21635">
    <property type="entry name" value="LEUCINE ZIPPER TRANSCRIPTION FACTOR LIKE"/>
    <property type="match status" value="1"/>
</dbReference>
<evidence type="ECO:0000256" key="9">
    <source>
        <dbReference type="SAM" id="MobiDB-lite"/>
    </source>
</evidence>
<feature type="repeat" description="ANK" evidence="8">
    <location>
        <begin position="105"/>
        <end position="137"/>
    </location>
</feature>
<evidence type="ECO:0000256" key="3">
    <source>
        <dbReference type="ARBA" id="ARBA00018920"/>
    </source>
</evidence>
<dbReference type="InterPro" id="IPR002110">
    <property type="entry name" value="Ankyrin_rpt"/>
</dbReference>
<evidence type="ECO:0000256" key="6">
    <source>
        <dbReference type="ARBA" id="ARBA00024898"/>
    </source>
</evidence>
<evidence type="ECO:0000313" key="11">
    <source>
        <dbReference type="Proteomes" id="UP000794436"/>
    </source>
</evidence>
<comment type="subunit">
    <text evidence="7">Self-associates. Interacts with BBS9; the interaction mediates the association of LZTL1 with the BBsome complex and regulates BBSome ciliary trafficking.</text>
</comment>
<evidence type="ECO:0000256" key="7">
    <source>
        <dbReference type="ARBA" id="ARBA00026004"/>
    </source>
</evidence>
<protein>
    <recommendedName>
        <fullName evidence="3">Leucine zipper transcription factor-like protein 1</fullName>
    </recommendedName>
</protein>
<dbReference type="SUPFAM" id="SSF48403">
    <property type="entry name" value="Ankyrin repeat"/>
    <property type="match status" value="1"/>
</dbReference>
<evidence type="ECO:0000256" key="2">
    <source>
        <dbReference type="ARBA" id="ARBA00008868"/>
    </source>
</evidence>
<feature type="region of interest" description="Disordered" evidence="9">
    <location>
        <begin position="289"/>
        <end position="332"/>
    </location>
</feature>
<comment type="subcellular location">
    <subcellularLocation>
        <location evidence="1">Cytoplasm</location>
    </subcellularLocation>
</comment>
<dbReference type="Proteomes" id="UP000794436">
    <property type="component" value="Unassembled WGS sequence"/>
</dbReference>
<feature type="compositionally biased region" description="Basic and acidic residues" evidence="9">
    <location>
        <begin position="404"/>
        <end position="422"/>
    </location>
</feature>
<evidence type="ECO:0000256" key="8">
    <source>
        <dbReference type="PROSITE-ProRule" id="PRU00023"/>
    </source>
</evidence>
<reference evidence="10" key="1">
    <citation type="submission" date="2019-03" db="EMBL/GenBank/DDBJ databases">
        <title>Long read genome sequence of the mycoparasitic Pythium oligandrum ATCC 38472 isolated from sugarbeet rhizosphere.</title>
        <authorList>
            <person name="Gaulin E."/>
        </authorList>
    </citation>
    <scope>NUCLEOTIDE SEQUENCE</scope>
    <source>
        <strain evidence="10">ATCC 38472_TT</strain>
    </source>
</reference>
<dbReference type="AlphaFoldDB" id="A0A8K1F9M6"/>
<evidence type="ECO:0000256" key="1">
    <source>
        <dbReference type="ARBA" id="ARBA00004496"/>
    </source>
</evidence>
<evidence type="ECO:0000256" key="5">
    <source>
        <dbReference type="ARBA" id="ARBA00023054"/>
    </source>
</evidence>
<dbReference type="Pfam" id="PF15294">
    <property type="entry name" value="Leu_zip"/>
    <property type="match status" value="2"/>
</dbReference>
<dbReference type="InterPro" id="IPR026157">
    <property type="entry name" value="LZTFL1"/>
</dbReference>
<dbReference type="EMBL" id="SPLM01000148">
    <property type="protein sequence ID" value="TMW55380.1"/>
    <property type="molecule type" value="Genomic_DNA"/>
</dbReference>
<feature type="compositionally biased region" description="Basic and acidic residues" evidence="9">
    <location>
        <begin position="316"/>
        <end position="332"/>
    </location>
</feature>
<comment type="function">
    <text evidence="6">Regulates ciliary localization of the BBSome complex. Together with the BBSome complex, controls SMO ciliary trafficking and contributes to the sonic hedgehog (SHH) pathway regulation. May play a role in neurite outgrowth. May have tumor suppressor function.</text>
</comment>
<evidence type="ECO:0000313" key="10">
    <source>
        <dbReference type="EMBL" id="TMW55380.1"/>
    </source>
</evidence>
<dbReference type="SMART" id="SM00248">
    <property type="entry name" value="ANK"/>
    <property type="match status" value="3"/>
</dbReference>
<name>A0A8K1F9M6_PYTOL</name>
<dbReference type="PANTHER" id="PTHR21635:SF0">
    <property type="entry name" value="LEUCINE ZIPPER TRANSCRIPTION FACTOR-LIKE PROTEIN 1"/>
    <property type="match status" value="1"/>
</dbReference>
<keyword evidence="4" id="KW-0963">Cytoplasm</keyword>